<reference evidence="2 3" key="1">
    <citation type="journal article" date="2020" name="Cell">
        <title>Large-Scale Comparative Analyses of Tick Genomes Elucidate Their Genetic Diversity and Vector Capacities.</title>
        <authorList>
            <consortium name="Tick Genome and Microbiome Consortium (TIGMIC)"/>
            <person name="Jia N."/>
            <person name="Wang J."/>
            <person name="Shi W."/>
            <person name="Du L."/>
            <person name="Sun Y."/>
            <person name="Zhan W."/>
            <person name="Jiang J.F."/>
            <person name="Wang Q."/>
            <person name="Zhang B."/>
            <person name="Ji P."/>
            <person name="Bell-Sakyi L."/>
            <person name="Cui X.M."/>
            <person name="Yuan T.T."/>
            <person name="Jiang B.G."/>
            <person name="Yang W.F."/>
            <person name="Lam T.T."/>
            <person name="Chang Q.C."/>
            <person name="Ding S.J."/>
            <person name="Wang X.J."/>
            <person name="Zhu J.G."/>
            <person name="Ruan X.D."/>
            <person name="Zhao L."/>
            <person name="Wei J.T."/>
            <person name="Ye R.Z."/>
            <person name="Que T.C."/>
            <person name="Du C.H."/>
            <person name="Zhou Y.H."/>
            <person name="Cheng J.X."/>
            <person name="Dai P.F."/>
            <person name="Guo W.B."/>
            <person name="Han X.H."/>
            <person name="Huang E.J."/>
            <person name="Li L.F."/>
            <person name="Wei W."/>
            <person name="Gao Y.C."/>
            <person name="Liu J.Z."/>
            <person name="Shao H.Z."/>
            <person name="Wang X."/>
            <person name="Wang C.C."/>
            <person name="Yang T.C."/>
            <person name="Huo Q.B."/>
            <person name="Li W."/>
            <person name="Chen H.Y."/>
            <person name="Chen S.E."/>
            <person name="Zhou L.G."/>
            <person name="Ni X.B."/>
            <person name="Tian J.H."/>
            <person name="Sheng Y."/>
            <person name="Liu T."/>
            <person name="Pan Y.S."/>
            <person name="Xia L.Y."/>
            <person name="Li J."/>
            <person name="Zhao F."/>
            <person name="Cao W.C."/>
        </authorList>
    </citation>
    <scope>NUCLEOTIDE SEQUENCE [LARGE SCALE GENOMIC DNA]</scope>
    <source>
        <strain evidence="2">HaeL-2018</strain>
    </source>
</reference>
<evidence type="ECO:0000313" key="3">
    <source>
        <dbReference type="Proteomes" id="UP000821853"/>
    </source>
</evidence>
<dbReference type="AlphaFoldDB" id="A0A9J6FRL6"/>
<evidence type="ECO:0000256" key="1">
    <source>
        <dbReference type="SAM" id="MobiDB-lite"/>
    </source>
</evidence>
<keyword evidence="3" id="KW-1185">Reference proteome</keyword>
<organism evidence="2 3">
    <name type="scientific">Haemaphysalis longicornis</name>
    <name type="common">Bush tick</name>
    <dbReference type="NCBI Taxonomy" id="44386"/>
    <lineage>
        <taxon>Eukaryota</taxon>
        <taxon>Metazoa</taxon>
        <taxon>Ecdysozoa</taxon>
        <taxon>Arthropoda</taxon>
        <taxon>Chelicerata</taxon>
        <taxon>Arachnida</taxon>
        <taxon>Acari</taxon>
        <taxon>Parasitiformes</taxon>
        <taxon>Ixodida</taxon>
        <taxon>Ixodoidea</taxon>
        <taxon>Ixodidae</taxon>
        <taxon>Haemaphysalinae</taxon>
        <taxon>Haemaphysalis</taxon>
    </lineage>
</organism>
<comment type="caution">
    <text evidence="2">The sequence shown here is derived from an EMBL/GenBank/DDBJ whole genome shotgun (WGS) entry which is preliminary data.</text>
</comment>
<dbReference type="OrthoDB" id="6492153at2759"/>
<proteinExistence type="predicted"/>
<dbReference type="Proteomes" id="UP000821853">
    <property type="component" value="Unassembled WGS sequence"/>
</dbReference>
<feature type="region of interest" description="Disordered" evidence="1">
    <location>
        <begin position="1"/>
        <end position="30"/>
    </location>
</feature>
<dbReference type="OMA" id="FREEVCH"/>
<protein>
    <submittedName>
        <fullName evidence="2">Uncharacterized protein</fullName>
    </submittedName>
</protein>
<gene>
    <name evidence="2" type="ORF">HPB48_015425</name>
</gene>
<name>A0A9J6FRL6_HAELO</name>
<dbReference type="EMBL" id="JABSTR010000003">
    <property type="protein sequence ID" value="KAH9365479.1"/>
    <property type="molecule type" value="Genomic_DNA"/>
</dbReference>
<accession>A0A9J6FRL6</accession>
<dbReference type="InterPro" id="IPR032675">
    <property type="entry name" value="LRR_dom_sf"/>
</dbReference>
<dbReference type="Gene3D" id="3.80.10.10">
    <property type="entry name" value="Ribonuclease Inhibitor"/>
    <property type="match status" value="1"/>
</dbReference>
<evidence type="ECO:0000313" key="2">
    <source>
        <dbReference type="EMBL" id="KAH9365479.1"/>
    </source>
</evidence>
<sequence>MEERPPPAVVLSDAESRQPVPQLEQEHQSQQIVPDETELRTGVAHTLPCTASDDDNAPVCQLFHQLPSWNRVLWHISMQLQEVDAPGKLSLVRVSHDGIGWQQEQRSSDARVLFHALLASHRCVIRVDLSDAVFEGGTLNEIRELAVRALRENKSLRILNINTLPDCNIIRADILTVLAEMVGLQELSIGESEDLRLVVDALVSLILQSTALKTLDISELVVGDTDSERLSASLKRNRSVTALSVHTSILIARSGSGAAEFSQYLKRAPWIASLTVSACAADASHEDLRGIIEPLLETRTISELTLVGFQLDGRCAGLLAQLVAHGVCLERLNIGSCYWIRHRSSYDEKDESSVLEAAKPHSSLLEALFLSKSVTVLHVGRFVFGEENLRFLAESVRNSNTLSEVYFLPLEDIDRHSFFRFLVPGIAGNYTLLRLHTSSPVEEETTEDQFIVRDVITRNRGLVTCAAHFVVYNVRTDHCTAAIERVQCSLGLVERVSDLASVDKTEAVAMIQRSVLAGMRGQAGHQ</sequence>
<dbReference type="VEuPathDB" id="VectorBase:HLOH_055010"/>
<dbReference type="SUPFAM" id="SSF52047">
    <property type="entry name" value="RNI-like"/>
    <property type="match status" value="1"/>
</dbReference>